<dbReference type="EMBL" id="CP000551">
    <property type="protein sequence ID" value="ABM70274.1"/>
    <property type="molecule type" value="Genomic_DNA"/>
</dbReference>
<dbReference type="KEGG" id="pmb:A9601_09901"/>
<reference evidence="1 2" key="1">
    <citation type="journal article" date="2007" name="PLoS Genet.">
        <title>Patterns and implications of gene gain and loss in the evolution of Prochlorococcus.</title>
        <authorList>
            <person name="Kettler G.C."/>
            <person name="Martiny A.C."/>
            <person name="Huang K."/>
            <person name="Zucker J."/>
            <person name="Coleman M.L."/>
            <person name="Rodrigue S."/>
            <person name="Chen F."/>
            <person name="Lapidus A."/>
            <person name="Ferriera S."/>
            <person name="Johnson J."/>
            <person name="Steglich C."/>
            <person name="Church G.M."/>
            <person name="Richardson P."/>
            <person name="Chisholm S.W."/>
        </authorList>
    </citation>
    <scope>NUCLEOTIDE SEQUENCE [LARGE SCALE GENOMIC DNA]</scope>
    <source>
        <strain evidence="1 2">AS9601</strain>
    </source>
</reference>
<sequence length="86" mass="9646">MIIFMINLLSLLLSSVLWVQVPQWSDDWSKCAVDIPDASCHWYIAAPDNTFGEGFDWASAPWFDANGLSDVPSIDKQTAIEKLQSK</sequence>
<dbReference type="HOGENOM" id="CLU_181615_0_0_3"/>
<gene>
    <name evidence="1" type="ordered locus">A9601_09901</name>
</gene>
<accession>A2BR63</accession>
<protein>
    <submittedName>
        <fullName evidence="1">Possible Carboxylesterase</fullName>
    </submittedName>
</protein>
<proteinExistence type="predicted"/>
<dbReference type="eggNOG" id="ENOG503486D">
    <property type="taxonomic scope" value="Bacteria"/>
</dbReference>
<name>A2BR63_PROMS</name>
<dbReference type="Proteomes" id="UP000002590">
    <property type="component" value="Chromosome"/>
</dbReference>
<dbReference type="AlphaFoldDB" id="A2BR63"/>
<dbReference type="STRING" id="146891.A9601_09901"/>
<evidence type="ECO:0000313" key="2">
    <source>
        <dbReference type="Proteomes" id="UP000002590"/>
    </source>
</evidence>
<evidence type="ECO:0000313" key="1">
    <source>
        <dbReference type="EMBL" id="ABM70274.1"/>
    </source>
</evidence>
<organism evidence="1 2">
    <name type="scientific">Prochlorococcus marinus (strain AS9601)</name>
    <dbReference type="NCBI Taxonomy" id="146891"/>
    <lineage>
        <taxon>Bacteria</taxon>
        <taxon>Bacillati</taxon>
        <taxon>Cyanobacteriota</taxon>
        <taxon>Cyanophyceae</taxon>
        <taxon>Synechococcales</taxon>
        <taxon>Prochlorococcaceae</taxon>
        <taxon>Prochlorococcus</taxon>
    </lineage>
</organism>